<dbReference type="EMBL" id="CM000581">
    <property type="protein sequence ID" value="EWG43595.1"/>
    <property type="molecule type" value="Genomic_DNA"/>
</dbReference>
<protein>
    <submittedName>
        <fullName evidence="1">Uncharacterized protein</fullName>
    </submittedName>
</protein>
<dbReference type="VEuPathDB" id="FungiDB:FVEG_15584"/>
<evidence type="ECO:0000313" key="1">
    <source>
        <dbReference type="EMBL" id="EWG43595.1"/>
    </source>
</evidence>
<accession>W7M7L3</accession>
<reference evidence="1 2" key="1">
    <citation type="journal article" date="2010" name="Nature">
        <title>Comparative genomics reveals mobile pathogenicity chromosomes in Fusarium.</title>
        <authorList>
            <person name="Ma L.J."/>
            <person name="van der Does H.C."/>
            <person name="Borkovich K.A."/>
            <person name="Coleman J.J."/>
            <person name="Daboussi M.J."/>
            <person name="Di Pietro A."/>
            <person name="Dufresne M."/>
            <person name="Freitag M."/>
            <person name="Grabherr M."/>
            <person name="Henrissat B."/>
            <person name="Houterman P.M."/>
            <person name="Kang S."/>
            <person name="Shim W.B."/>
            <person name="Woloshuk C."/>
            <person name="Xie X."/>
            <person name="Xu J.R."/>
            <person name="Antoniw J."/>
            <person name="Baker S.E."/>
            <person name="Bluhm B.H."/>
            <person name="Breakspear A."/>
            <person name="Brown D.W."/>
            <person name="Butchko R.A."/>
            <person name="Chapman S."/>
            <person name="Coulson R."/>
            <person name="Coutinho P.M."/>
            <person name="Danchin E.G."/>
            <person name="Diener A."/>
            <person name="Gale L.R."/>
            <person name="Gardiner D.M."/>
            <person name="Goff S."/>
            <person name="Hammond-Kosack K.E."/>
            <person name="Hilburn K."/>
            <person name="Hua-Van A."/>
            <person name="Jonkers W."/>
            <person name="Kazan K."/>
            <person name="Kodira C.D."/>
            <person name="Koehrsen M."/>
            <person name="Kumar L."/>
            <person name="Lee Y.H."/>
            <person name="Li L."/>
            <person name="Manners J.M."/>
            <person name="Miranda-Saavedra D."/>
            <person name="Mukherjee M."/>
            <person name="Park G."/>
            <person name="Park J."/>
            <person name="Park S.Y."/>
            <person name="Proctor R.H."/>
            <person name="Regev A."/>
            <person name="Ruiz-Roldan M.C."/>
            <person name="Sain D."/>
            <person name="Sakthikumar S."/>
            <person name="Sykes S."/>
            <person name="Schwartz D.C."/>
            <person name="Turgeon B.G."/>
            <person name="Wapinski I."/>
            <person name="Yoder O."/>
            <person name="Young S."/>
            <person name="Zeng Q."/>
            <person name="Zhou S."/>
            <person name="Galagan J."/>
            <person name="Cuomo C.A."/>
            <person name="Kistler H.C."/>
            <person name="Rep M."/>
        </authorList>
    </citation>
    <scope>NUCLEOTIDE SEQUENCE [LARGE SCALE GENOMIC DNA]</scope>
    <source>
        <strain evidence="2">M3125 / FGSC 7600</strain>
    </source>
</reference>
<dbReference type="AlphaFoldDB" id="W7M7L3"/>
<sequence>MQRKLAVYQPIGFPSKDWGLSRVSFVACFMSYDDSYALFYWKGNFSCTVQYCRVTLSNAMGGPVTCPRCIHTYLGSVSPQLLRSYTNPVVSHDLFDDDGQSFLQNLNTYSS</sequence>
<dbReference type="RefSeq" id="XP_018749786.1">
    <property type="nucleotide sequence ID" value="XM_018904745.1"/>
</dbReference>
<gene>
    <name evidence="1" type="ORF">FVEG_15584</name>
</gene>
<dbReference type="GeneID" id="30072460"/>
<keyword evidence="2" id="KW-1185">Reference proteome</keyword>
<proteinExistence type="predicted"/>
<evidence type="ECO:0000313" key="2">
    <source>
        <dbReference type="Proteomes" id="UP000009096"/>
    </source>
</evidence>
<dbReference type="KEGG" id="fvr:FVEG_15584"/>
<dbReference type="Proteomes" id="UP000009096">
    <property type="component" value="Chromosome 4"/>
</dbReference>
<organism evidence="1 2">
    <name type="scientific">Gibberella moniliformis (strain M3125 / FGSC 7600)</name>
    <name type="common">Maize ear and stalk rot fungus</name>
    <name type="synonym">Fusarium verticillioides</name>
    <dbReference type="NCBI Taxonomy" id="334819"/>
    <lineage>
        <taxon>Eukaryota</taxon>
        <taxon>Fungi</taxon>
        <taxon>Dikarya</taxon>
        <taxon>Ascomycota</taxon>
        <taxon>Pezizomycotina</taxon>
        <taxon>Sordariomycetes</taxon>
        <taxon>Hypocreomycetidae</taxon>
        <taxon>Hypocreales</taxon>
        <taxon>Nectriaceae</taxon>
        <taxon>Fusarium</taxon>
        <taxon>Fusarium fujikuroi species complex</taxon>
    </lineage>
</organism>
<dbReference type="EMBL" id="DS022246">
    <property type="protein sequence ID" value="EWG43595.1"/>
    <property type="molecule type" value="Genomic_DNA"/>
</dbReference>
<name>W7M7L3_GIBM7</name>